<dbReference type="GO" id="GO:0043565">
    <property type="term" value="F:sequence-specific DNA binding"/>
    <property type="evidence" value="ECO:0007669"/>
    <property type="project" value="InterPro"/>
</dbReference>
<dbReference type="OrthoDB" id="110167at2"/>
<reference evidence="5 6" key="1">
    <citation type="journal article" date="2013" name="Genome Announc.">
        <title>Genome Sequence of Novosphingobium lindaniclasticum LE124T, Isolated from a Hexachlorocyclohexane Dumpsite.</title>
        <authorList>
            <person name="Saxena A."/>
            <person name="Nayyar N."/>
            <person name="Sangwan N."/>
            <person name="Kumari R."/>
            <person name="Khurana J.P."/>
            <person name="Lal R."/>
        </authorList>
    </citation>
    <scope>NUCLEOTIDE SEQUENCE [LARGE SCALE GENOMIC DNA]</scope>
    <source>
        <strain evidence="5 6">LE124</strain>
    </source>
</reference>
<dbReference type="RefSeq" id="WP_021233709.1">
    <property type="nucleotide sequence ID" value="NZ_ATHL01000064.1"/>
</dbReference>
<evidence type="ECO:0000259" key="4">
    <source>
        <dbReference type="PROSITE" id="PS01124"/>
    </source>
</evidence>
<evidence type="ECO:0000256" key="1">
    <source>
        <dbReference type="ARBA" id="ARBA00023015"/>
    </source>
</evidence>
<accession>T0HKJ6</accession>
<evidence type="ECO:0000256" key="2">
    <source>
        <dbReference type="ARBA" id="ARBA00023125"/>
    </source>
</evidence>
<name>T0HKJ6_9SPHN</name>
<keyword evidence="1" id="KW-0805">Transcription regulation</keyword>
<sequence>MSDWNGEAIIANTICKGPEVAHQSNLGKYRVSRWRQFVGSYSLPALPAPMFVVHLSGKRDVRFWDRDGWSEATSFPGAATIVPADTQTRWLVDGELDVLTFSLNEPVPSGQRNAFGKMRFAYSDPLGSALAEQILSEFYNDERDEHSAYLEHLMSMLSMHVSSGRSSAGKAAYPTSGISSSRIHTVINAINDDPAKRHSLCDLADLVDLTESHLSRTFAQAMGVSLHAYILKARLDRAKRLLCRTDISMQRIAQMSGFSGASQFARAFRQHGGESPTSYRSRVISAAH</sequence>
<feature type="domain" description="HTH araC/xylS-type" evidence="4">
    <location>
        <begin position="184"/>
        <end position="282"/>
    </location>
</feature>
<dbReference type="InterPro" id="IPR018060">
    <property type="entry name" value="HTH_AraC"/>
</dbReference>
<dbReference type="Gene3D" id="1.10.10.60">
    <property type="entry name" value="Homeodomain-like"/>
    <property type="match status" value="2"/>
</dbReference>
<dbReference type="GO" id="GO:0003700">
    <property type="term" value="F:DNA-binding transcription factor activity"/>
    <property type="evidence" value="ECO:0007669"/>
    <property type="project" value="InterPro"/>
</dbReference>
<dbReference type="Pfam" id="PF12833">
    <property type="entry name" value="HTH_18"/>
    <property type="match status" value="1"/>
</dbReference>
<dbReference type="PANTHER" id="PTHR46796">
    <property type="entry name" value="HTH-TYPE TRANSCRIPTIONAL ACTIVATOR RHAS-RELATED"/>
    <property type="match status" value="1"/>
</dbReference>
<dbReference type="InterPro" id="IPR018062">
    <property type="entry name" value="HTH_AraC-typ_CS"/>
</dbReference>
<dbReference type="InterPro" id="IPR009057">
    <property type="entry name" value="Homeodomain-like_sf"/>
</dbReference>
<keyword evidence="6" id="KW-1185">Reference proteome</keyword>
<dbReference type="PATRIC" id="fig|1096930.3.peg.1797"/>
<dbReference type="InterPro" id="IPR050204">
    <property type="entry name" value="AraC_XylS_family_regulators"/>
</dbReference>
<dbReference type="SMART" id="SM00342">
    <property type="entry name" value="HTH_ARAC"/>
    <property type="match status" value="1"/>
</dbReference>
<dbReference type="eggNOG" id="COG4977">
    <property type="taxonomic scope" value="Bacteria"/>
</dbReference>
<dbReference type="PROSITE" id="PS00041">
    <property type="entry name" value="HTH_ARAC_FAMILY_1"/>
    <property type="match status" value="1"/>
</dbReference>
<keyword evidence="3" id="KW-0804">Transcription</keyword>
<dbReference type="EMBL" id="ATHL01000064">
    <property type="protein sequence ID" value="EQB16836.1"/>
    <property type="molecule type" value="Genomic_DNA"/>
</dbReference>
<gene>
    <name evidence="5" type="ORF">L284_09075</name>
</gene>
<dbReference type="PROSITE" id="PS01124">
    <property type="entry name" value="HTH_ARAC_FAMILY_2"/>
    <property type="match status" value="1"/>
</dbReference>
<keyword evidence="2" id="KW-0238">DNA-binding</keyword>
<comment type="caution">
    <text evidence="5">The sequence shown here is derived from an EMBL/GenBank/DDBJ whole genome shotgun (WGS) entry which is preliminary data.</text>
</comment>
<dbReference type="Proteomes" id="UP000015527">
    <property type="component" value="Unassembled WGS sequence"/>
</dbReference>
<dbReference type="PANTHER" id="PTHR46796:SF14">
    <property type="entry name" value="TRANSCRIPTIONAL REGULATORY PROTEIN"/>
    <property type="match status" value="1"/>
</dbReference>
<proteinExistence type="predicted"/>
<protein>
    <recommendedName>
        <fullName evidence="4">HTH araC/xylS-type domain-containing protein</fullName>
    </recommendedName>
</protein>
<dbReference type="SUPFAM" id="SSF46689">
    <property type="entry name" value="Homeodomain-like"/>
    <property type="match status" value="2"/>
</dbReference>
<organism evidence="5 6">
    <name type="scientific">Novosphingobium lindaniclasticum LE124</name>
    <dbReference type="NCBI Taxonomy" id="1096930"/>
    <lineage>
        <taxon>Bacteria</taxon>
        <taxon>Pseudomonadati</taxon>
        <taxon>Pseudomonadota</taxon>
        <taxon>Alphaproteobacteria</taxon>
        <taxon>Sphingomonadales</taxon>
        <taxon>Sphingomonadaceae</taxon>
        <taxon>Novosphingobium</taxon>
    </lineage>
</organism>
<evidence type="ECO:0000313" key="6">
    <source>
        <dbReference type="Proteomes" id="UP000015527"/>
    </source>
</evidence>
<evidence type="ECO:0000256" key="3">
    <source>
        <dbReference type="ARBA" id="ARBA00023163"/>
    </source>
</evidence>
<evidence type="ECO:0000313" key="5">
    <source>
        <dbReference type="EMBL" id="EQB16836.1"/>
    </source>
</evidence>
<dbReference type="AlphaFoldDB" id="T0HKJ6"/>